<keyword evidence="4" id="KW-0411">Iron-sulfur</keyword>
<dbReference type="CDD" id="cd24034">
    <property type="entry name" value="ASKHA_NBD_O66634-like_rpt1"/>
    <property type="match status" value="1"/>
</dbReference>
<sequence>MCERKYTVGSVLRVGIDAGSTTVKVVVLDEQNNMIFNQYLRHAFDIRNALNLIFAQARTLLQNKFLAVMITGSSGIGLSNHLQLPFLQEVIACTQAVKRIIPEAGTVIELGGEDAKITYFGAGVEQRMNNACAGGTGAFIDQMAALLHTDPAGLNQLAKGYKTIYPIASRCGVFAKTDIQNLLNEGIPQADIAASILQAIVNQTISGLAQSRPITGPVAFLGGPLHFMPELRQRFIETLALKTDQIVSPAQAQYFPAIGAALAQFPATLRHERLLAGIAKLYEFADPDREKIEPLFATEAEYEQFRQRHNNSAVARKDLAAYAGKAYLGIDAGSTTAKLALISEDGSLLYSHYSGNRGAPLENVITALRKLYQSLPDNLTIAGSTVTGYGERLIKTALQADVGEVETIAHYKASSRFLPGVEFVLDIGGQDMKSFFVRNGVIDSIILNEACSAGCGSFIETFAQSLNMNVTAFAALGLTAKTPVDLGSRCTVFMNSKVRQAQQEGRDMGDISAGIAIAIVKNALYKVIRLKNPSDLGQKIVVQGGIFYNDAVLRALEKFLGREVVRPDIAGIMGAYGAALIARERCAGNHRSTILNSEELNNFTVQTSSRRCGLCGNNCLITAQNFSTGQVFRAGNRCEQGAGQENQENKENTAGDIPNIYNFKYQRVFNYNPLAAAAARRGTIGIPRVLNIYEDYPFWFTLFTRLGYRVVLSGPSSRQLYETGIGAIPSESVCYPAKLVHGHMQDLVDKGIKKIFYPCIPLNIKEDPAADNCYNCPVVASYPENIKANMDALVTRHVTFYHPFLPLDNPARMTRRLIQELSPENLPAMAVNKAVKKAYAELARYKAEVRQKGEAILADIGARGIRGIVLAGRPYHIDPEINHGLPEMIQSYGQAVLSEDAIRHLTPVERPLRVVDQWVYHSRLYACAAFVAQQPNLELIQLNSFGCGIDAIAIDQVHEILAAHNKIHTVIKLDEMNNLGAARIRVRSLLAATNRRTAPLPPANASYRYRRRLFTPAMKQRYTIIAPQMSPVHFQFLATILQKFGYKAVFTPPADKAAIDLGLRYVHNDACYPAIITVGQVLQALQSGQYDINNTAVLMSQTGGGCRATNYIALIRKALQDAQLPQVPVVSFSTGLEKNPGFKISLPMLDNAIMGLLYGDLLMQVLYRVRPYEKIPGSANRLYGHWVEQCQQALARGSKLAFWKNVAAIVRDFDNLAIREGLVKPKVGIAGEIFIKYHPAANNQIIDQLEREGAEVVVPDLTNFFLYCAYDGKVSHQLLSGNWHGIWGGTLLIQVVELYRRGMRQALQASQRFSPPSPIKEIACHAAKHLSLANLNGEGWFLTGEMVELILKGVTNIICAQPFACLPNHITGKGMLKELRRSYPGLNVMSLDYDPGVSEVNLLNRIKLMLSVANV</sequence>
<dbReference type="InterPro" id="IPR018709">
    <property type="entry name" value="CoA_activase_DUF2229"/>
</dbReference>
<gene>
    <name evidence="7" type="primary">hgdC_3</name>
    <name evidence="7" type="ORF">MAMMFC1_02165</name>
</gene>
<organism evidence="7 8">
    <name type="scientific">Methylomusa anaerophila</name>
    <dbReference type="NCBI Taxonomy" id="1930071"/>
    <lineage>
        <taxon>Bacteria</taxon>
        <taxon>Bacillati</taxon>
        <taxon>Bacillota</taxon>
        <taxon>Negativicutes</taxon>
        <taxon>Selenomonadales</taxon>
        <taxon>Sporomusaceae</taxon>
        <taxon>Methylomusa</taxon>
    </lineage>
</organism>
<evidence type="ECO:0000313" key="8">
    <source>
        <dbReference type="Proteomes" id="UP000276437"/>
    </source>
</evidence>
<keyword evidence="3" id="KW-0408">Iron</keyword>
<dbReference type="InterPro" id="IPR008275">
    <property type="entry name" value="CoA_E_activase_dom"/>
</dbReference>
<reference evidence="7 8" key="1">
    <citation type="journal article" date="2018" name="Int. J. Syst. Evol. Microbiol.">
        <title>Methylomusa anaerophila gen. nov., sp. nov., an anaerobic methanol-utilizing bacterium isolated from a microbial fuel cell.</title>
        <authorList>
            <person name="Amano N."/>
            <person name="Yamamuro A."/>
            <person name="Miyahara M."/>
            <person name="Kouzuma A."/>
            <person name="Abe T."/>
            <person name="Watanabe K."/>
        </authorList>
    </citation>
    <scope>NUCLEOTIDE SEQUENCE [LARGE SCALE GENOMIC DNA]</scope>
    <source>
        <strain evidence="7 8">MMFC1</strain>
    </source>
</reference>
<feature type="domain" description="DUF2229" evidence="6">
    <location>
        <begin position="683"/>
        <end position="902"/>
    </location>
</feature>
<dbReference type="Pfam" id="PF09989">
    <property type="entry name" value="DUF2229"/>
    <property type="match status" value="1"/>
</dbReference>
<evidence type="ECO:0000256" key="3">
    <source>
        <dbReference type="ARBA" id="ARBA00023004"/>
    </source>
</evidence>
<dbReference type="InterPro" id="IPR043129">
    <property type="entry name" value="ATPase_NBD"/>
</dbReference>
<dbReference type="GO" id="GO:0046872">
    <property type="term" value="F:metal ion binding"/>
    <property type="evidence" value="ECO:0007669"/>
    <property type="project" value="UniProtKB-KW"/>
</dbReference>
<dbReference type="KEGG" id="mana:MAMMFC1_02165"/>
<evidence type="ECO:0000256" key="1">
    <source>
        <dbReference type="ARBA" id="ARBA00001966"/>
    </source>
</evidence>
<dbReference type="Gene3D" id="3.30.420.40">
    <property type="match status" value="4"/>
</dbReference>
<dbReference type="PANTHER" id="PTHR32329:SF4">
    <property type="entry name" value="ACTIVATOR OF 2-HYDROXYACYL-COA DEHYDRATASE"/>
    <property type="match status" value="1"/>
</dbReference>
<dbReference type="CDD" id="cd24035">
    <property type="entry name" value="ASKHA_NBD_O66634-like_rpt2"/>
    <property type="match status" value="1"/>
</dbReference>
<dbReference type="EMBL" id="AP018449">
    <property type="protein sequence ID" value="BBB91481.1"/>
    <property type="molecule type" value="Genomic_DNA"/>
</dbReference>
<dbReference type="SUPFAM" id="SSF53067">
    <property type="entry name" value="Actin-like ATPase domain"/>
    <property type="match status" value="2"/>
</dbReference>
<dbReference type="Proteomes" id="UP000276437">
    <property type="component" value="Chromosome"/>
</dbReference>
<evidence type="ECO:0000259" key="5">
    <source>
        <dbReference type="Pfam" id="PF01869"/>
    </source>
</evidence>
<dbReference type="RefSeq" id="WP_232035770.1">
    <property type="nucleotide sequence ID" value="NZ_AP018449.1"/>
</dbReference>
<protein>
    <submittedName>
        <fullName evidence="7">Activator of (R)-2-hydroxyglutaryl-CoA dehydratase</fullName>
    </submittedName>
</protein>
<dbReference type="PANTHER" id="PTHR32329">
    <property type="entry name" value="BIFUNCTIONAL PROTEIN [INCLUDES 2-HYDROXYACYL-COA DEHYDRATASE (N-TER) AND ITS ACTIVATOR DOMAIN (C_TERM)-RELATED"/>
    <property type="match status" value="1"/>
</dbReference>
<dbReference type="NCBIfam" id="TIGR00241">
    <property type="entry name" value="CoA_E_activ"/>
    <property type="match status" value="1"/>
</dbReference>
<evidence type="ECO:0000256" key="4">
    <source>
        <dbReference type="ARBA" id="ARBA00023014"/>
    </source>
</evidence>
<comment type="cofactor">
    <cofactor evidence="1">
        <name>[4Fe-4S] cluster</name>
        <dbReference type="ChEBI" id="CHEBI:49883"/>
    </cofactor>
</comment>
<feature type="domain" description="ATPase BadF/BadG/BcrA/BcrD type" evidence="5">
    <location>
        <begin position="14"/>
        <end position="262"/>
    </location>
</feature>
<dbReference type="InterPro" id="IPR002731">
    <property type="entry name" value="ATPase_BadF"/>
</dbReference>
<keyword evidence="8" id="KW-1185">Reference proteome</keyword>
<accession>A0A348AK83</accession>
<feature type="domain" description="ATPase BadF/BadG/BcrA/BcrD type" evidence="5">
    <location>
        <begin position="328"/>
        <end position="582"/>
    </location>
</feature>
<evidence type="ECO:0000256" key="2">
    <source>
        <dbReference type="ARBA" id="ARBA00022723"/>
    </source>
</evidence>
<dbReference type="Pfam" id="PF01869">
    <property type="entry name" value="BcrAD_BadFG"/>
    <property type="match status" value="2"/>
</dbReference>
<dbReference type="InterPro" id="IPR051805">
    <property type="entry name" value="Dehydratase_Activator_Redct"/>
</dbReference>
<evidence type="ECO:0000259" key="6">
    <source>
        <dbReference type="Pfam" id="PF09989"/>
    </source>
</evidence>
<keyword evidence="2" id="KW-0479">Metal-binding</keyword>
<evidence type="ECO:0000313" key="7">
    <source>
        <dbReference type="EMBL" id="BBB91481.1"/>
    </source>
</evidence>
<dbReference type="GO" id="GO:0051536">
    <property type="term" value="F:iron-sulfur cluster binding"/>
    <property type="evidence" value="ECO:0007669"/>
    <property type="project" value="UniProtKB-KW"/>
</dbReference>
<name>A0A348AK83_9FIRM</name>
<proteinExistence type="predicted"/>